<keyword evidence="7" id="KW-1185">Reference proteome</keyword>
<evidence type="ECO:0000256" key="3">
    <source>
        <dbReference type="ARBA" id="ARBA00022840"/>
    </source>
</evidence>
<keyword evidence="1" id="KW-0479">Metal-binding</keyword>
<dbReference type="RefSeq" id="WP_349054054.1">
    <property type="nucleotide sequence ID" value="NZ_JBBNPS010000013.1"/>
</dbReference>
<organism evidence="6 7">
    <name type="scientific">Aedoeadaptatus acetigenes</name>
    <dbReference type="NCBI Taxonomy" id="2981723"/>
    <lineage>
        <taxon>Bacteria</taxon>
        <taxon>Bacillati</taxon>
        <taxon>Bacillota</taxon>
        <taxon>Tissierellia</taxon>
        <taxon>Tissierellales</taxon>
        <taxon>Peptoniphilaceae</taxon>
        <taxon>Aedoeadaptatus</taxon>
    </lineage>
</organism>
<evidence type="ECO:0000256" key="1">
    <source>
        <dbReference type="ARBA" id="ARBA00022723"/>
    </source>
</evidence>
<dbReference type="PANTHER" id="PTHR21621:SF0">
    <property type="entry name" value="BETA-CITRYLGLUTAMATE SYNTHASE B-RELATED"/>
    <property type="match status" value="1"/>
</dbReference>
<keyword evidence="3 4" id="KW-0067">ATP-binding</keyword>
<reference evidence="6 7" key="1">
    <citation type="submission" date="2024-04" db="EMBL/GenBank/DDBJ databases">
        <title>Human intestinal bacterial collection.</title>
        <authorList>
            <person name="Pauvert C."/>
            <person name="Hitch T.C.A."/>
            <person name="Clavel T."/>
        </authorList>
    </citation>
    <scope>NUCLEOTIDE SEQUENCE [LARGE SCALE GENOMIC DNA]</scope>
    <source>
        <strain evidence="6 7">CLA-SR-H026</strain>
    </source>
</reference>
<dbReference type="InterPro" id="IPR011761">
    <property type="entry name" value="ATP-grasp"/>
</dbReference>
<dbReference type="Gene3D" id="3.30.1490.20">
    <property type="entry name" value="ATP-grasp fold, A domain"/>
    <property type="match status" value="1"/>
</dbReference>
<keyword evidence="2 4" id="KW-0547">Nucleotide-binding</keyword>
<gene>
    <name evidence="6" type="ORF">AAA081_05695</name>
</gene>
<dbReference type="GO" id="GO:0016874">
    <property type="term" value="F:ligase activity"/>
    <property type="evidence" value="ECO:0007669"/>
    <property type="project" value="UniProtKB-KW"/>
</dbReference>
<comment type="caution">
    <text evidence="6">The sequence shown here is derived from an EMBL/GenBank/DDBJ whole genome shotgun (WGS) entry which is preliminary data.</text>
</comment>
<dbReference type="Proteomes" id="UP001481872">
    <property type="component" value="Unassembled WGS sequence"/>
</dbReference>
<dbReference type="Pfam" id="PF08443">
    <property type="entry name" value="RimK"/>
    <property type="match status" value="1"/>
</dbReference>
<feature type="domain" description="ATP-grasp" evidence="5">
    <location>
        <begin position="100"/>
        <end position="281"/>
    </location>
</feature>
<dbReference type="Gene3D" id="3.30.470.20">
    <property type="entry name" value="ATP-grasp fold, B domain"/>
    <property type="match status" value="1"/>
</dbReference>
<evidence type="ECO:0000256" key="4">
    <source>
        <dbReference type="PROSITE-ProRule" id="PRU00409"/>
    </source>
</evidence>
<proteinExistence type="predicted"/>
<dbReference type="PANTHER" id="PTHR21621">
    <property type="entry name" value="RIBOSOMAL PROTEIN S6 MODIFICATION PROTEIN"/>
    <property type="match status" value="1"/>
</dbReference>
<dbReference type="InterPro" id="IPR004666">
    <property type="entry name" value="Rp_bS6_RimK/Lys_biosynth_LsyX"/>
</dbReference>
<name>A0ABV1J6H2_9FIRM</name>
<protein>
    <submittedName>
        <fullName evidence="6">RimK family alpha-L-glutamate ligase</fullName>
    </submittedName>
</protein>
<accession>A0ABV1J6H2</accession>
<sequence length="285" mass="31525">MIHIIYHGYFSFAIHKVVQDLVSKSTNTLAKPHTDYVLLAEKETIVARDMKGDPAPDAILFFDKDIRLARALEKTCPLFNPAKTIALADDKIATYDALAPFLPMIDTIPAPFHYRPQVPKDDFLDYVEARFGYPMVIKAAKGSFGEQVYLAKNRGEAKEIAEKIGAADYLFQPFIAESAGVDKRVLVIGDEIVGAIERRNDHDFRANIAAGSTARPIRLTEEEKSLALAAHKKAGLAFSGIDLIDSNRGPLLVEINSNMSYLGFQEATGINVSKKLLAYVEARIR</sequence>
<evidence type="ECO:0000313" key="7">
    <source>
        <dbReference type="Proteomes" id="UP001481872"/>
    </source>
</evidence>
<dbReference type="NCBIfam" id="TIGR00768">
    <property type="entry name" value="rimK_fam"/>
    <property type="match status" value="1"/>
</dbReference>
<dbReference type="InterPro" id="IPR013815">
    <property type="entry name" value="ATP_grasp_subdomain_1"/>
</dbReference>
<keyword evidence="6" id="KW-0436">Ligase</keyword>
<evidence type="ECO:0000313" key="6">
    <source>
        <dbReference type="EMBL" id="MEQ3353793.1"/>
    </source>
</evidence>
<evidence type="ECO:0000256" key="2">
    <source>
        <dbReference type="ARBA" id="ARBA00022741"/>
    </source>
</evidence>
<dbReference type="EMBL" id="JBBNPS010000013">
    <property type="protein sequence ID" value="MEQ3353793.1"/>
    <property type="molecule type" value="Genomic_DNA"/>
</dbReference>
<dbReference type="PROSITE" id="PS50975">
    <property type="entry name" value="ATP_GRASP"/>
    <property type="match status" value="1"/>
</dbReference>
<evidence type="ECO:0000259" key="5">
    <source>
        <dbReference type="PROSITE" id="PS50975"/>
    </source>
</evidence>
<dbReference type="InterPro" id="IPR013651">
    <property type="entry name" value="ATP-grasp_RimK-type"/>
</dbReference>
<dbReference type="SUPFAM" id="SSF56059">
    <property type="entry name" value="Glutathione synthetase ATP-binding domain-like"/>
    <property type="match status" value="1"/>
</dbReference>